<evidence type="ECO:0000313" key="2">
    <source>
        <dbReference type="Proteomes" id="UP000263595"/>
    </source>
</evidence>
<dbReference type="EMBL" id="UNOZ01000030">
    <property type="protein sequence ID" value="SYX92051.1"/>
    <property type="molecule type" value="Genomic_DNA"/>
</dbReference>
<dbReference type="Proteomes" id="UP000263595">
    <property type="component" value="Unassembled WGS sequence"/>
</dbReference>
<reference evidence="2" key="1">
    <citation type="submission" date="2018-08" db="EMBL/GenBank/DDBJ databases">
        <authorList>
            <person name="Blom J."/>
        </authorList>
    </citation>
    <scope>NUCLEOTIDE SEQUENCE [LARGE SCALE GENOMIC DNA]</scope>
    <source>
        <strain evidence="2">CCOS 865</strain>
    </source>
</reference>
<protein>
    <recommendedName>
        <fullName evidence="3">Ig-like domain-containing protein</fullName>
    </recommendedName>
</protein>
<name>A0A383S025_9PSED</name>
<sequence>MSVFHAFKRWIMRWFSASAAPNRPTGEPAAYLLPAPTAPDALADIAGGEPNLIPFKSTLAPLRIDFAMWLNSAPTTDTPEQLVLYWDDKEVASKTWTAPVAATDLFIMAPLDALKEGLHTLHYRVTTYNGNQAGSQPLALTIDTTPPALVDEGPLQFPAEVITGGVTDRYLKANGDRLLAQVPAYGGMRLGDTLTWYWSRTSVGIEKVGSMTLAASDIGKPVELAIPGTFIRTSRDGIRYAYYTVQDRAQTPVQRALAVALDVAATPIPRNLPPPTIKEASGSTLLPGNALNGVTLVVPAQATVEPDETIEVFWGEPGTPGAYTTSTPVAAGSREYPVPRDNIPPQLGKRMPVTYTVTTWESEALPSRVLQLQVQLPAGLPIVQCDKVAGGRLSLAALQGADAKFTLPSWQFMATSQFVTLVIAGLDTGGNKKTIAVVTEMPVPSAGQPIAVGSVSRTALSALRLNQQIDVKVQVSFDNKLTWVSFPLLKPTLVA</sequence>
<dbReference type="AlphaFoldDB" id="A0A383S025"/>
<keyword evidence="2" id="KW-1185">Reference proteome</keyword>
<organism evidence="1 2">
    <name type="scientific">Pseudomonas reidholzensis</name>
    <dbReference type="NCBI Taxonomy" id="1785162"/>
    <lineage>
        <taxon>Bacteria</taxon>
        <taxon>Pseudomonadati</taxon>
        <taxon>Pseudomonadota</taxon>
        <taxon>Gammaproteobacteria</taxon>
        <taxon>Pseudomonadales</taxon>
        <taxon>Pseudomonadaceae</taxon>
        <taxon>Pseudomonas</taxon>
    </lineage>
</organism>
<dbReference type="Gene3D" id="2.60.40.10">
    <property type="entry name" value="Immunoglobulins"/>
    <property type="match status" value="1"/>
</dbReference>
<dbReference type="InterPro" id="IPR013783">
    <property type="entry name" value="Ig-like_fold"/>
</dbReference>
<gene>
    <name evidence="1" type="ORF">CCOS865_04331</name>
</gene>
<evidence type="ECO:0000313" key="1">
    <source>
        <dbReference type="EMBL" id="SYX92051.1"/>
    </source>
</evidence>
<evidence type="ECO:0008006" key="3">
    <source>
        <dbReference type="Google" id="ProtNLM"/>
    </source>
</evidence>
<proteinExistence type="predicted"/>
<accession>A0A383S025</accession>